<evidence type="ECO:0000313" key="2">
    <source>
        <dbReference type="EMBL" id="KNZ61643.1"/>
    </source>
</evidence>
<feature type="compositionally biased region" description="Polar residues" evidence="1">
    <location>
        <begin position="30"/>
        <end position="42"/>
    </location>
</feature>
<proteinExistence type="predicted"/>
<feature type="compositionally biased region" description="Polar residues" evidence="1">
    <location>
        <begin position="274"/>
        <end position="287"/>
    </location>
</feature>
<feature type="compositionally biased region" description="Polar residues" evidence="1">
    <location>
        <begin position="172"/>
        <end position="217"/>
    </location>
</feature>
<dbReference type="AlphaFoldDB" id="A0A0L6VLJ7"/>
<evidence type="ECO:0000256" key="1">
    <source>
        <dbReference type="SAM" id="MobiDB-lite"/>
    </source>
</evidence>
<reference evidence="2 3" key="1">
    <citation type="submission" date="2015-08" db="EMBL/GenBank/DDBJ databases">
        <title>Next Generation Sequencing and Analysis of the Genome of Puccinia sorghi L Schw, the Causal Agent of Maize Common Rust.</title>
        <authorList>
            <person name="Rochi L."/>
            <person name="Burguener G."/>
            <person name="Darino M."/>
            <person name="Turjanski A."/>
            <person name="Kreff E."/>
            <person name="Dieguez M.J."/>
            <person name="Sacco F."/>
        </authorList>
    </citation>
    <scope>NUCLEOTIDE SEQUENCE [LARGE SCALE GENOMIC DNA]</scope>
    <source>
        <strain evidence="2 3">RO10H11247</strain>
    </source>
</reference>
<evidence type="ECO:0000313" key="3">
    <source>
        <dbReference type="Proteomes" id="UP000037035"/>
    </source>
</evidence>
<feature type="compositionally biased region" description="Polar residues" evidence="1">
    <location>
        <begin position="124"/>
        <end position="135"/>
    </location>
</feature>
<dbReference type="EMBL" id="LAVV01004176">
    <property type="protein sequence ID" value="KNZ61643.1"/>
    <property type="molecule type" value="Genomic_DNA"/>
</dbReference>
<organism evidence="2 3">
    <name type="scientific">Puccinia sorghi</name>
    <dbReference type="NCBI Taxonomy" id="27349"/>
    <lineage>
        <taxon>Eukaryota</taxon>
        <taxon>Fungi</taxon>
        <taxon>Dikarya</taxon>
        <taxon>Basidiomycota</taxon>
        <taxon>Pucciniomycotina</taxon>
        <taxon>Pucciniomycetes</taxon>
        <taxon>Pucciniales</taxon>
        <taxon>Pucciniaceae</taxon>
        <taxon>Puccinia</taxon>
    </lineage>
</organism>
<sequence>MSEATNPETTANNNATTPPPSPARPAPTFQEFSMSDKSTGQSAPLEPESSILNSEVEQLTPEEFERNIIAAEKETASMQQRLRLPKNLRQSLQKFAAEIINTKRTWEETGAIPDCEDLKIHTPAATSQSPTNSRPTRVLRKKRVKTTHDIRPVDLLEEDSDTNPGPNALPEVSQSEKQNSPSTDSEANMTIPSSNDSNEPNAHHNPPNSSSATTGQTSDKPPPNPSNQPDPSNQAAPSGPSNPNTSGQTDQQPSSGNNNQTQPAPGPQPAPQQFNTSHSSTPTNTQLTIILNIDARIEPHQALG</sequence>
<accession>A0A0L6VLJ7</accession>
<name>A0A0L6VLJ7_9BASI</name>
<feature type="compositionally biased region" description="Low complexity" evidence="1">
    <location>
        <begin position="1"/>
        <end position="16"/>
    </location>
</feature>
<protein>
    <submittedName>
        <fullName evidence="2">Uncharacterized protein</fullName>
    </submittedName>
</protein>
<dbReference type="VEuPathDB" id="FungiDB:VP01_1375g7"/>
<dbReference type="OrthoDB" id="2507791at2759"/>
<dbReference type="Proteomes" id="UP000037035">
    <property type="component" value="Unassembled WGS sequence"/>
</dbReference>
<gene>
    <name evidence="2" type="ORF">VP01_1375g7</name>
</gene>
<feature type="region of interest" description="Disordered" evidence="1">
    <location>
        <begin position="1"/>
        <end position="59"/>
    </location>
</feature>
<comment type="caution">
    <text evidence="2">The sequence shown here is derived from an EMBL/GenBank/DDBJ whole genome shotgun (WGS) entry which is preliminary data.</text>
</comment>
<feature type="compositionally biased region" description="Polar residues" evidence="1">
    <location>
        <begin position="235"/>
        <end position="255"/>
    </location>
</feature>
<keyword evidence="3" id="KW-1185">Reference proteome</keyword>
<feature type="region of interest" description="Disordered" evidence="1">
    <location>
        <begin position="109"/>
        <end position="287"/>
    </location>
</feature>